<dbReference type="AlphaFoldDB" id="G0XP44"/>
<accession>G0XP44</accession>
<dbReference type="EMBL" id="HQ263713">
    <property type="protein sequence ID" value="AEK98975.1"/>
    <property type="molecule type" value="Genomic_DNA"/>
</dbReference>
<name>G0XP44_LIBAS</name>
<reference evidence="1" key="1">
    <citation type="journal article" date="2011" name="Appl. Environ. Microbiol.">
        <title>Diversity and plasticity of the intracellular plant pathogen and insect symbiont, 'Candidatus Liberibacter asiaticus', revealed by hyper variable prophage genes with intragenic tandem repeats.</title>
        <authorList>
            <person name="Zhou L."/>
            <person name="Powell C.A."/>
            <person name="Hoffman M.T."/>
            <person name="Li W."/>
            <person name="Fan G."/>
            <person name="Liu B."/>
            <person name="Lin H."/>
            <person name="Duan Y."/>
        </authorList>
    </citation>
    <scope>NUCLEOTIDE SEQUENCE</scope>
    <source>
        <strain evidence="1">FL-Dod-Pot</strain>
    </source>
</reference>
<protein>
    <submittedName>
        <fullName evidence="1">Uncharacterized protein</fullName>
    </submittedName>
</protein>
<organism evidence="1">
    <name type="scientific">Liberibacter asiaticus</name>
    <name type="common">Citrus greening disease</name>
    <name type="synonym">Liberobacter asiaticum</name>
    <dbReference type="NCBI Taxonomy" id="34021"/>
    <lineage>
        <taxon>Bacteria</taxon>
        <taxon>Pseudomonadati</taxon>
        <taxon>Pseudomonadota</taxon>
        <taxon>Alphaproteobacteria</taxon>
        <taxon>Hyphomicrobiales</taxon>
        <taxon>Rhizobiaceae</taxon>
        <taxon>Liberibacter</taxon>
    </lineage>
</organism>
<sequence>MMQYNFEQSKDVSYRLFGSYFVIPWTVKDPSRIHAEVKYPDGNMEELSPERDFKVDVDESSLILSSKRWINNNNALRIFEGEKQTFKDFNIEVQKKVNQVNVLTQKMNTIDGIVNDLATQTKDVGRKLEQIDLSKLEQIDLSKLEQIDLSKLEQIDLSEMAVLTQKMNIIDGIVNDLATQTEVVGRKLEQIDLSKLEQIDLSEMAVLTQKMNIIDGIVNNLATQTKDVGRKLEQIDLSKLEQIDLSKLEQIDLSKLEGLDPQTRKYLQDIQTQLTSDTLTLQHEDTRRYASSISFKGNDGALVGWITREVIGDLKGLSIATKNQSGSLVNSVKLYDNMDVYIQGQCFIRGTDTSIFDEIKRQLKPYILGLLQGRTMVRSANLREKASIGDIITGDKIDYWAYPSENGSGYISASATQEHTMAVSAEDARKRWRIMGITRSYYYTGYWLQEVINFDD</sequence>
<proteinExistence type="predicted"/>
<evidence type="ECO:0000313" key="1">
    <source>
        <dbReference type="EMBL" id="AEK98975.1"/>
    </source>
</evidence>